<dbReference type="AlphaFoldDB" id="A0A1C7IDZ0"/>
<dbReference type="STRING" id="1796616.A4V09_13560"/>
<proteinExistence type="predicted"/>
<dbReference type="PANTHER" id="PTHR42867">
    <property type="entry name" value="MEMBRANE PROTEIN-RELATED"/>
    <property type="match status" value="1"/>
</dbReference>
<dbReference type="Proteomes" id="UP000092574">
    <property type="component" value="Chromosome"/>
</dbReference>
<feature type="transmembrane region" description="Helical" evidence="1">
    <location>
        <begin position="216"/>
        <end position="235"/>
    </location>
</feature>
<evidence type="ECO:0008006" key="4">
    <source>
        <dbReference type="Google" id="ProtNLM"/>
    </source>
</evidence>
<keyword evidence="1" id="KW-0812">Transmembrane</keyword>
<dbReference type="EMBL" id="CP015405">
    <property type="protein sequence ID" value="ANU76699.1"/>
    <property type="molecule type" value="Genomic_DNA"/>
</dbReference>
<name>A0A1C7IDZ0_9FIRM</name>
<gene>
    <name evidence="2" type="ORF">A4V09_13560</name>
</gene>
<keyword evidence="1" id="KW-0472">Membrane</keyword>
<sequence>MKSSNIGGQAVMEGIMMRHQDQYSIAVRKPDQEIEVKIEDYKSFIKNKKILSLPIIRGVFNFIDSLVVGTKCLMYSATFFEEEEEEIKKREALNREDREKYDAKQKKMENILMTGTVIFSVILSVGLFMVLPYLIASLLHKVGATETGVTLAEALVRILLFLGYLLLISKMEDIQRVFMYHGAEHKCINCVEQGKALTVENVMDSSRLHKRCGTSFLFFVIVVSIIFFLGFFAVVPVHTMWLRVVIRILLVPVIAGISYEIIRLAGRSENPIVCALSKPGMAMQKLTTKEPTPDMAEVAIAAVEAVFDWKVYLLENFPDAREEIEQAENSRMAASHRCETGESCYADA</sequence>
<protein>
    <recommendedName>
        <fullName evidence="4">Metal-dependent enzyme</fullName>
    </recommendedName>
</protein>
<dbReference type="Pfam" id="PF07136">
    <property type="entry name" value="DUF1385"/>
    <property type="match status" value="1"/>
</dbReference>
<evidence type="ECO:0000313" key="3">
    <source>
        <dbReference type="Proteomes" id="UP000092574"/>
    </source>
</evidence>
<evidence type="ECO:0000313" key="2">
    <source>
        <dbReference type="EMBL" id="ANU76699.1"/>
    </source>
</evidence>
<evidence type="ECO:0000256" key="1">
    <source>
        <dbReference type="SAM" id="Phobius"/>
    </source>
</evidence>
<feature type="transmembrane region" description="Helical" evidence="1">
    <location>
        <begin position="111"/>
        <end position="135"/>
    </location>
</feature>
<dbReference type="OrthoDB" id="9784805at2"/>
<keyword evidence="1" id="KW-1133">Transmembrane helix</keyword>
<reference evidence="2" key="1">
    <citation type="submission" date="2017-04" db="EMBL/GenBank/DDBJ databases">
        <title>Complete Genome Sequences of Twelve Strains of a Stable Defined Moderately Diverse Mouse Microbiota 2 (sDMDMm2).</title>
        <authorList>
            <person name="Uchimura Y."/>
            <person name="Wyss M."/>
            <person name="Brugiroux S."/>
            <person name="Limenitakis J.P."/>
            <person name="Stecher B."/>
            <person name="McCoy K.D."/>
            <person name="Macpherson A.J."/>
        </authorList>
    </citation>
    <scope>NUCLEOTIDE SEQUENCE</scope>
    <source>
        <strain evidence="2">YL58</strain>
    </source>
</reference>
<feature type="transmembrane region" description="Helical" evidence="1">
    <location>
        <begin position="241"/>
        <end position="262"/>
    </location>
</feature>
<dbReference type="PANTHER" id="PTHR42867:SF1">
    <property type="entry name" value="MEMBRANE PROTEIN-RELATED"/>
    <property type="match status" value="1"/>
</dbReference>
<feature type="transmembrane region" description="Helical" evidence="1">
    <location>
        <begin position="147"/>
        <end position="167"/>
    </location>
</feature>
<dbReference type="InterPro" id="IPR010787">
    <property type="entry name" value="DUF1385"/>
</dbReference>
<keyword evidence="3" id="KW-1185">Reference proteome</keyword>
<dbReference type="KEGG" id="byl:A4V09_13560"/>
<organism evidence="2 3">
    <name type="scientific">Blautia pseudococcoides</name>
    <dbReference type="NCBI Taxonomy" id="1796616"/>
    <lineage>
        <taxon>Bacteria</taxon>
        <taxon>Bacillati</taxon>
        <taxon>Bacillota</taxon>
        <taxon>Clostridia</taxon>
        <taxon>Lachnospirales</taxon>
        <taxon>Lachnospiraceae</taxon>
        <taxon>Blautia</taxon>
    </lineage>
</organism>
<dbReference type="RefSeq" id="WP_065542857.1">
    <property type="nucleotide sequence ID" value="NZ_CP015405.2"/>
</dbReference>
<accession>A0A1C7IDZ0</accession>